<dbReference type="EMBL" id="CH476603">
    <property type="protein sequence ID" value="EAU32779.1"/>
    <property type="molecule type" value="Genomic_DNA"/>
</dbReference>
<gene>
    <name evidence="2" type="ORF">ATEG_07395</name>
</gene>
<dbReference type="Proteomes" id="UP000007963">
    <property type="component" value="Unassembled WGS sequence"/>
</dbReference>
<dbReference type="Pfam" id="PF24476">
    <property type="entry name" value="DUF7580"/>
    <property type="match status" value="1"/>
</dbReference>
<dbReference type="STRING" id="341663.Q0CFZ7"/>
<dbReference type="OMA" id="RVYWESG"/>
<reference evidence="3" key="1">
    <citation type="submission" date="2005-09" db="EMBL/GenBank/DDBJ databases">
        <title>Annotation of the Aspergillus terreus NIH2624 genome.</title>
        <authorList>
            <person name="Birren B.W."/>
            <person name="Lander E.S."/>
            <person name="Galagan J.E."/>
            <person name="Nusbaum C."/>
            <person name="Devon K."/>
            <person name="Henn M."/>
            <person name="Ma L.-J."/>
            <person name="Jaffe D.B."/>
            <person name="Butler J."/>
            <person name="Alvarez P."/>
            <person name="Gnerre S."/>
            <person name="Grabherr M."/>
            <person name="Kleber M."/>
            <person name="Mauceli E.W."/>
            <person name="Brockman W."/>
            <person name="Rounsley S."/>
            <person name="Young S.K."/>
            <person name="LaButti K."/>
            <person name="Pushparaj V."/>
            <person name="DeCaprio D."/>
            <person name="Crawford M."/>
            <person name="Koehrsen M."/>
            <person name="Engels R."/>
            <person name="Montgomery P."/>
            <person name="Pearson M."/>
            <person name="Howarth C."/>
            <person name="Larson L."/>
            <person name="Luoma S."/>
            <person name="White J."/>
            <person name="Alvarado L."/>
            <person name="Kodira C.D."/>
            <person name="Zeng Q."/>
            <person name="Oleary S."/>
            <person name="Yandava C."/>
            <person name="Denning D.W."/>
            <person name="Nierman W.C."/>
            <person name="Milne T."/>
            <person name="Madden K."/>
        </authorList>
    </citation>
    <scope>NUCLEOTIDE SEQUENCE [LARGE SCALE GENOMIC DNA]</scope>
    <source>
        <strain evidence="3">NIH 2624 / FGSC A1156</strain>
    </source>
</reference>
<feature type="domain" description="DUF7580" evidence="1">
    <location>
        <begin position="107"/>
        <end position="459"/>
    </location>
</feature>
<proteinExistence type="predicted"/>
<accession>Q0CFZ7</accession>
<dbReference type="RefSeq" id="XP_001210081.1">
    <property type="nucleotide sequence ID" value="XM_001210081.1"/>
</dbReference>
<dbReference type="VEuPathDB" id="FungiDB:ATEG_07395"/>
<sequence>MDSLWESLSVLSHKLGLESMDDVQAASVNALSAMKFRKIFSRAIYDDLLEKIDRANQTLKTLSEQSYQREGSRRDTREWRRRMNAQMVNRRYGRELYDILIQGRCWKCPCQLEHAVCLQLDTSTVRIGGHDRAAAKAKFLMLLASGKKPPPHDSTSWWHEVEIEPDTDFLGCQVSNSAATILPDGSRLPSSRHRVHFEPTEPPNAACEMQASTESTQAIADMCTALRDVDVSRPHKAKECIGYVAQSTDADPRYNVSILRHLDQVQFQSLQDILAGSSFPQKTGCQRLKPLSRRDRLCLAVILACSIFQFHGTWLREAWSTSDILFARGSAVEDLSIDKPYLFCKVDPADCKDESFVMPGPDAMQNHILFPLGVTLIELSLGECMALSGSPDIGDSKCHLSHFHETADLLRRVYWESGCNYADVVKECLFPKKAVGLQFGDSVFEERVFESVVSPLLRDWAYFEGPAYVK</sequence>
<evidence type="ECO:0000313" key="2">
    <source>
        <dbReference type="EMBL" id="EAU32779.1"/>
    </source>
</evidence>
<dbReference type="HOGENOM" id="CLU_026305_1_0_1"/>
<dbReference type="OrthoDB" id="3565018at2759"/>
<organism evidence="2 3">
    <name type="scientific">Aspergillus terreus (strain NIH 2624 / FGSC A1156)</name>
    <dbReference type="NCBI Taxonomy" id="341663"/>
    <lineage>
        <taxon>Eukaryota</taxon>
        <taxon>Fungi</taxon>
        <taxon>Dikarya</taxon>
        <taxon>Ascomycota</taxon>
        <taxon>Pezizomycotina</taxon>
        <taxon>Eurotiomycetes</taxon>
        <taxon>Eurotiomycetidae</taxon>
        <taxon>Eurotiales</taxon>
        <taxon>Aspergillaceae</taxon>
        <taxon>Aspergillus</taxon>
        <taxon>Aspergillus subgen. Circumdati</taxon>
    </lineage>
</organism>
<evidence type="ECO:0000313" key="3">
    <source>
        <dbReference type="Proteomes" id="UP000007963"/>
    </source>
</evidence>
<dbReference type="GeneID" id="4319224"/>
<dbReference type="AlphaFoldDB" id="Q0CFZ7"/>
<dbReference type="InterPro" id="IPR056002">
    <property type="entry name" value="DUF7580"/>
</dbReference>
<protein>
    <recommendedName>
        <fullName evidence="1">DUF7580 domain-containing protein</fullName>
    </recommendedName>
</protein>
<dbReference type="PANTHER" id="PTHR35186">
    <property type="entry name" value="ANK_REP_REGION DOMAIN-CONTAINING PROTEIN"/>
    <property type="match status" value="1"/>
</dbReference>
<evidence type="ECO:0000259" key="1">
    <source>
        <dbReference type="Pfam" id="PF24476"/>
    </source>
</evidence>
<dbReference type="PANTHER" id="PTHR35186:SF4">
    <property type="entry name" value="PRION-INHIBITION AND PROPAGATION HELO DOMAIN-CONTAINING PROTEIN"/>
    <property type="match status" value="1"/>
</dbReference>
<name>Q0CFZ7_ASPTN</name>